<dbReference type="GO" id="GO:0005975">
    <property type="term" value="P:carbohydrate metabolic process"/>
    <property type="evidence" value="ECO:0007669"/>
    <property type="project" value="InterPro"/>
</dbReference>
<evidence type="ECO:0000313" key="8">
    <source>
        <dbReference type="EMBL" id="PKQ62604.1"/>
    </source>
</evidence>
<evidence type="ECO:0000256" key="4">
    <source>
        <dbReference type="PIRSR" id="PIRSR606710-1"/>
    </source>
</evidence>
<feature type="active site" description="Proton acceptor" evidence="4">
    <location>
        <position position="41"/>
    </location>
</feature>
<evidence type="ECO:0000259" key="7">
    <source>
        <dbReference type="Pfam" id="PF17851"/>
    </source>
</evidence>
<evidence type="ECO:0000256" key="5">
    <source>
        <dbReference type="PIRSR" id="PIRSR606710-2"/>
    </source>
</evidence>
<dbReference type="Pfam" id="PF17851">
    <property type="entry name" value="GH43_C2"/>
    <property type="match status" value="1"/>
</dbReference>
<dbReference type="Gene3D" id="2.115.10.20">
    <property type="entry name" value="Glycosyl hydrolase domain, family 43"/>
    <property type="match status" value="1"/>
</dbReference>
<keyword evidence="3 6" id="KW-0326">Glycosidase</keyword>
<evidence type="ECO:0000256" key="6">
    <source>
        <dbReference type="RuleBase" id="RU361187"/>
    </source>
</evidence>
<accession>A0A2N3HX21</accession>
<evidence type="ECO:0000256" key="1">
    <source>
        <dbReference type="ARBA" id="ARBA00009865"/>
    </source>
</evidence>
<sequence length="544" mass="61778">MARNSASFSYFKYEGKDSFYTDNQLDSNEFYNPILPGFYPDPSICKKGDDFYLVNSSFSFFPGIPIFHSTNITDWEQLGHVLNRPSQLNLDSLGISQGVFAPAISFNKFNDTFYLIGTVVGGKNNFIVKTKDPAGKWSEPIWLPKIEGIDPSLFIDEDGKAYIVHNSEPNEEALYDGHRAIRMWQYDLATDKVIGKGKVLVNGGTDIRKKPIWIEGPHLYKIKDYYYLMCAEGGTAEDHSEVIFRSKEVEGPYISYENNPILSQRQLSSDREYPVTCTGHADIIQDNNGDWWGVFLGCRPYGDNYFNTGRETFLLPVSWKDGWPVFLEADKAVGLIQEKTGLVSTIEESDLVPNGIFTKTDYFDSDTLGLEWNFIRTPHTKWYRINSQKNVLEIDLIETNIYEKGNPAFIGRRQQHANFEVQVAMEFNPVKDKEVAGLVCFQNESHHFFFGKVQEKGKTYLHLEKAISGGKTPEKLVINQLELIDNSKVSLKIEGKGKYYNFYYSLDAENWILFAGNIDASILSTKIAGGFVGTYIGMYASSNH</sequence>
<gene>
    <name evidence="8" type="ORF">BZG02_12235</name>
</gene>
<name>A0A2N3HX21_9BACT</name>
<organism evidence="8 9">
    <name type="scientific">Labilibaculum filiforme</name>
    <dbReference type="NCBI Taxonomy" id="1940526"/>
    <lineage>
        <taxon>Bacteria</taxon>
        <taxon>Pseudomonadati</taxon>
        <taxon>Bacteroidota</taxon>
        <taxon>Bacteroidia</taxon>
        <taxon>Marinilabiliales</taxon>
        <taxon>Marinifilaceae</taxon>
        <taxon>Labilibaculum</taxon>
    </lineage>
</organism>
<evidence type="ECO:0000256" key="3">
    <source>
        <dbReference type="ARBA" id="ARBA00023295"/>
    </source>
</evidence>
<feature type="active site" description="Proton donor" evidence="4">
    <location>
        <position position="215"/>
    </location>
</feature>
<proteinExistence type="inferred from homology"/>
<dbReference type="CDD" id="cd18617">
    <property type="entry name" value="GH43_XynB-like"/>
    <property type="match status" value="1"/>
</dbReference>
<evidence type="ECO:0000313" key="9">
    <source>
        <dbReference type="Proteomes" id="UP000233535"/>
    </source>
</evidence>
<dbReference type="InterPro" id="IPR013320">
    <property type="entry name" value="ConA-like_dom_sf"/>
</dbReference>
<evidence type="ECO:0000256" key="2">
    <source>
        <dbReference type="ARBA" id="ARBA00022801"/>
    </source>
</evidence>
<keyword evidence="2 6" id="KW-0378">Hydrolase</keyword>
<keyword evidence="9" id="KW-1185">Reference proteome</keyword>
<comment type="caution">
    <text evidence="8">The sequence shown here is derived from an EMBL/GenBank/DDBJ whole genome shotgun (WGS) entry which is preliminary data.</text>
</comment>
<dbReference type="OrthoDB" id="9801455at2"/>
<dbReference type="SUPFAM" id="SSF49899">
    <property type="entry name" value="Concanavalin A-like lectins/glucanases"/>
    <property type="match status" value="1"/>
</dbReference>
<comment type="similarity">
    <text evidence="1 6">Belongs to the glycosyl hydrolase 43 family.</text>
</comment>
<dbReference type="GO" id="GO:0004553">
    <property type="term" value="F:hydrolase activity, hydrolyzing O-glycosyl compounds"/>
    <property type="evidence" value="ECO:0007669"/>
    <property type="project" value="InterPro"/>
</dbReference>
<protein>
    <recommendedName>
        <fullName evidence="7">Beta-xylosidase C-terminal Concanavalin A-like domain-containing protein</fullName>
    </recommendedName>
</protein>
<dbReference type="InterPro" id="IPR041542">
    <property type="entry name" value="GH43_C2"/>
</dbReference>
<dbReference type="InterPro" id="IPR023296">
    <property type="entry name" value="Glyco_hydro_beta-prop_sf"/>
</dbReference>
<dbReference type="InterPro" id="IPR006710">
    <property type="entry name" value="Glyco_hydro_43"/>
</dbReference>
<reference evidence="8 9" key="1">
    <citation type="journal article" date="2017" name="Front. Microbiol.">
        <title>Labilibaculum manganireducens gen. nov., sp. nov. and Labilibaculum filiforme sp. nov., Novel Bacteroidetes Isolated from Subsurface Sediments of the Baltic Sea.</title>
        <authorList>
            <person name="Vandieken V."/>
            <person name="Marshall I.P."/>
            <person name="Niemann H."/>
            <person name="Engelen B."/>
            <person name="Cypionka H."/>
        </authorList>
    </citation>
    <scope>NUCLEOTIDE SEQUENCE [LARGE SCALE GENOMIC DNA]</scope>
    <source>
        <strain evidence="8 9">59.16B</strain>
    </source>
</reference>
<dbReference type="AlphaFoldDB" id="A0A2N3HX21"/>
<dbReference type="SUPFAM" id="SSF75005">
    <property type="entry name" value="Arabinanase/levansucrase/invertase"/>
    <property type="match status" value="1"/>
</dbReference>
<dbReference type="PANTHER" id="PTHR42812">
    <property type="entry name" value="BETA-XYLOSIDASE"/>
    <property type="match status" value="1"/>
</dbReference>
<dbReference type="EMBL" id="MVDD01000008">
    <property type="protein sequence ID" value="PKQ62604.1"/>
    <property type="molecule type" value="Genomic_DNA"/>
</dbReference>
<dbReference type="PANTHER" id="PTHR42812:SF12">
    <property type="entry name" value="BETA-XYLOSIDASE-RELATED"/>
    <property type="match status" value="1"/>
</dbReference>
<feature type="site" description="Important for catalytic activity, responsible for pKa modulation of the active site Glu and correct orientation of both the proton donor and substrate" evidence="5">
    <location>
        <position position="150"/>
    </location>
</feature>
<dbReference type="Gene3D" id="2.60.120.200">
    <property type="match status" value="1"/>
</dbReference>
<feature type="domain" description="Beta-xylosidase C-terminal Concanavalin A-like" evidence="7">
    <location>
        <begin position="361"/>
        <end position="543"/>
    </location>
</feature>
<dbReference type="Pfam" id="PF04616">
    <property type="entry name" value="Glyco_hydro_43"/>
    <property type="match status" value="1"/>
</dbReference>
<dbReference type="Proteomes" id="UP000233535">
    <property type="component" value="Unassembled WGS sequence"/>
</dbReference>
<dbReference type="InterPro" id="IPR051795">
    <property type="entry name" value="Glycosyl_Hydrlase_43"/>
</dbReference>